<evidence type="ECO:0000313" key="1">
    <source>
        <dbReference type="EMBL" id="KAK4101485.1"/>
    </source>
</evidence>
<protein>
    <submittedName>
        <fullName evidence="1">Uncharacterized protein</fullName>
    </submittedName>
</protein>
<gene>
    <name evidence="1" type="ORF">N658DRAFT_62201</name>
</gene>
<accession>A0AAN6T1C3</accession>
<comment type="caution">
    <text evidence="1">The sequence shown here is derived from an EMBL/GenBank/DDBJ whole genome shotgun (WGS) entry which is preliminary data.</text>
</comment>
<dbReference type="EMBL" id="MU863635">
    <property type="protein sequence ID" value="KAK4101485.1"/>
    <property type="molecule type" value="Genomic_DNA"/>
</dbReference>
<name>A0AAN6T1C3_9PEZI</name>
<organism evidence="1 2">
    <name type="scientific">Parathielavia hyrcaniae</name>
    <dbReference type="NCBI Taxonomy" id="113614"/>
    <lineage>
        <taxon>Eukaryota</taxon>
        <taxon>Fungi</taxon>
        <taxon>Dikarya</taxon>
        <taxon>Ascomycota</taxon>
        <taxon>Pezizomycotina</taxon>
        <taxon>Sordariomycetes</taxon>
        <taxon>Sordariomycetidae</taxon>
        <taxon>Sordariales</taxon>
        <taxon>Chaetomiaceae</taxon>
        <taxon>Parathielavia</taxon>
    </lineage>
</organism>
<sequence length="75" mass="8597">MRNCPMSLLRKRAICESPVRDSPCPAREWRPRPASRLRCGFAPPSSCLFCPWMLAAVTIRREERGLQVGPYSCFQ</sequence>
<evidence type="ECO:0000313" key="2">
    <source>
        <dbReference type="Proteomes" id="UP001305647"/>
    </source>
</evidence>
<keyword evidence="2" id="KW-1185">Reference proteome</keyword>
<reference evidence="1" key="2">
    <citation type="submission" date="2023-05" db="EMBL/GenBank/DDBJ databases">
        <authorList>
            <consortium name="Lawrence Berkeley National Laboratory"/>
            <person name="Steindorff A."/>
            <person name="Hensen N."/>
            <person name="Bonometti L."/>
            <person name="Westerberg I."/>
            <person name="Brannstrom I.O."/>
            <person name="Guillou S."/>
            <person name="Cros-Aarteil S."/>
            <person name="Calhoun S."/>
            <person name="Haridas S."/>
            <person name="Kuo A."/>
            <person name="Mondo S."/>
            <person name="Pangilinan J."/>
            <person name="Riley R."/>
            <person name="Labutti K."/>
            <person name="Andreopoulos B."/>
            <person name="Lipzen A."/>
            <person name="Chen C."/>
            <person name="Yanf M."/>
            <person name="Daum C."/>
            <person name="Ng V."/>
            <person name="Clum A."/>
            <person name="Ohm R."/>
            <person name="Martin F."/>
            <person name="Silar P."/>
            <person name="Natvig D."/>
            <person name="Lalanne C."/>
            <person name="Gautier V."/>
            <person name="Ament-Velasquez S.L."/>
            <person name="Kruys A."/>
            <person name="Hutchinson M.I."/>
            <person name="Powell A.J."/>
            <person name="Barry K."/>
            <person name="Miller A.N."/>
            <person name="Grigoriev I.V."/>
            <person name="Debuchy R."/>
            <person name="Gladieux P."/>
            <person name="Thoren M.H."/>
            <person name="Johannesson H."/>
        </authorList>
    </citation>
    <scope>NUCLEOTIDE SEQUENCE</scope>
    <source>
        <strain evidence="1">CBS 757.83</strain>
    </source>
</reference>
<dbReference type="Proteomes" id="UP001305647">
    <property type="component" value="Unassembled WGS sequence"/>
</dbReference>
<dbReference type="AlphaFoldDB" id="A0AAN6T1C3"/>
<proteinExistence type="predicted"/>
<reference evidence="1" key="1">
    <citation type="journal article" date="2023" name="Mol. Phylogenet. Evol.">
        <title>Genome-scale phylogeny and comparative genomics of the fungal order Sordariales.</title>
        <authorList>
            <person name="Hensen N."/>
            <person name="Bonometti L."/>
            <person name="Westerberg I."/>
            <person name="Brannstrom I.O."/>
            <person name="Guillou S."/>
            <person name="Cros-Aarteil S."/>
            <person name="Calhoun S."/>
            <person name="Haridas S."/>
            <person name="Kuo A."/>
            <person name="Mondo S."/>
            <person name="Pangilinan J."/>
            <person name="Riley R."/>
            <person name="LaButti K."/>
            <person name="Andreopoulos B."/>
            <person name="Lipzen A."/>
            <person name="Chen C."/>
            <person name="Yan M."/>
            <person name="Daum C."/>
            <person name="Ng V."/>
            <person name="Clum A."/>
            <person name="Steindorff A."/>
            <person name="Ohm R.A."/>
            <person name="Martin F."/>
            <person name="Silar P."/>
            <person name="Natvig D.O."/>
            <person name="Lalanne C."/>
            <person name="Gautier V."/>
            <person name="Ament-Velasquez S.L."/>
            <person name="Kruys A."/>
            <person name="Hutchinson M.I."/>
            <person name="Powell A.J."/>
            <person name="Barry K."/>
            <person name="Miller A.N."/>
            <person name="Grigoriev I.V."/>
            <person name="Debuchy R."/>
            <person name="Gladieux P."/>
            <person name="Hiltunen Thoren M."/>
            <person name="Johannesson H."/>
        </authorList>
    </citation>
    <scope>NUCLEOTIDE SEQUENCE</scope>
    <source>
        <strain evidence="1">CBS 757.83</strain>
    </source>
</reference>